<reference evidence="1 2" key="1">
    <citation type="journal article" date="2013" name="Genome Announc.">
        <title>The Draft Genome Sequence of Sphingomonas paucimobilis Strain HER1398 (Proteobacteria), Host to the Giant PAU Phage, Indicates That It Is a Member of the Genus Sphingobacterium (Bacteroidetes).</title>
        <authorList>
            <person name="White R.A.III."/>
            <person name="Suttle C.A."/>
        </authorList>
    </citation>
    <scope>NUCLEOTIDE SEQUENCE [LARGE SCALE GENOMIC DNA]</scope>
    <source>
        <strain evidence="1 2">HER1398</strain>
    </source>
</reference>
<dbReference type="Pfam" id="PF13365">
    <property type="entry name" value="Trypsin_2"/>
    <property type="match status" value="1"/>
</dbReference>
<dbReference type="EMBL" id="ATDL01000022">
    <property type="protein sequence ID" value="ERJ57611.1"/>
    <property type="molecule type" value="Genomic_DNA"/>
</dbReference>
<evidence type="ECO:0008006" key="3">
    <source>
        <dbReference type="Google" id="ProtNLM"/>
    </source>
</evidence>
<dbReference type="PATRIC" id="fig|1346330.5.peg.4349"/>
<dbReference type="eggNOG" id="COG0265">
    <property type="taxonomic scope" value="Bacteria"/>
</dbReference>
<dbReference type="STRING" id="1346330.M472_02410"/>
<evidence type="ECO:0000313" key="2">
    <source>
        <dbReference type="Proteomes" id="UP000016584"/>
    </source>
</evidence>
<protein>
    <recommendedName>
        <fullName evidence="3">Serine protease</fullName>
    </recommendedName>
</protein>
<gene>
    <name evidence="1" type="ORF">M472_02410</name>
</gene>
<dbReference type="Gene3D" id="2.40.10.120">
    <property type="match status" value="1"/>
</dbReference>
<sequence>MISTAQETIDENDLFMNLVRQVRAPSFNIKTLDKVYQTAYIDKTNLKISINTISPSKKALTRPELYKSKAPQVYRFVKVFRDDSGQLIIENIATAFPISEDGYFCMNYHMAELFGVGSGIPASLDSVEHYFLADYAGNIVTIDSICSYNQQADVAIVKADTKGQKITAFALGDDLQTGDDVFIIAHPKAYLYYFSTGMINRFTQQGNNIYSRKMEIAADYAGGSSGGPIFDSKGNIAGMVSLTQSFYYHQKEQRSLQMVVKQAVPVSVIKALIK</sequence>
<comment type="caution">
    <text evidence="1">The sequence shown here is derived from an EMBL/GenBank/DDBJ whole genome shotgun (WGS) entry which is preliminary data.</text>
</comment>
<evidence type="ECO:0000313" key="1">
    <source>
        <dbReference type="EMBL" id="ERJ57611.1"/>
    </source>
</evidence>
<accession>U2H7E3</accession>
<organism evidence="1 2">
    <name type="scientific">Sphingobacterium paucimobilis HER1398</name>
    <dbReference type="NCBI Taxonomy" id="1346330"/>
    <lineage>
        <taxon>Bacteria</taxon>
        <taxon>Pseudomonadati</taxon>
        <taxon>Bacteroidota</taxon>
        <taxon>Sphingobacteriia</taxon>
        <taxon>Sphingobacteriales</taxon>
        <taxon>Sphingobacteriaceae</taxon>
        <taxon>Sphingobacterium</taxon>
    </lineage>
</organism>
<keyword evidence="2" id="KW-1185">Reference proteome</keyword>
<dbReference type="Proteomes" id="UP000016584">
    <property type="component" value="Unassembled WGS sequence"/>
</dbReference>
<proteinExistence type="predicted"/>
<name>U2H7E3_9SPHI</name>
<dbReference type="SUPFAM" id="SSF50494">
    <property type="entry name" value="Trypsin-like serine proteases"/>
    <property type="match status" value="1"/>
</dbReference>
<dbReference type="AlphaFoldDB" id="U2H7E3"/>
<dbReference type="InterPro" id="IPR009003">
    <property type="entry name" value="Peptidase_S1_PA"/>
</dbReference>